<organism evidence="1 2">
    <name type="scientific">Microtetraspora fusca</name>
    <dbReference type="NCBI Taxonomy" id="1997"/>
    <lineage>
        <taxon>Bacteria</taxon>
        <taxon>Bacillati</taxon>
        <taxon>Actinomycetota</taxon>
        <taxon>Actinomycetes</taxon>
        <taxon>Streptosporangiales</taxon>
        <taxon>Streptosporangiaceae</taxon>
        <taxon>Microtetraspora</taxon>
    </lineage>
</organism>
<comment type="caution">
    <text evidence="1">The sequence shown here is derived from an EMBL/GenBank/DDBJ whole genome shotgun (WGS) entry which is preliminary data.</text>
</comment>
<reference evidence="1 2" key="1">
    <citation type="submission" date="2024-10" db="EMBL/GenBank/DDBJ databases">
        <title>The Natural Products Discovery Center: Release of the First 8490 Sequenced Strains for Exploring Actinobacteria Biosynthetic Diversity.</title>
        <authorList>
            <person name="Kalkreuter E."/>
            <person name="Kautsar S.A."/>
            <person name="Yang D."/>
            <person name="Bader C.D."/>
            <person name="Teijaro C.N."/>
            <person name="Fluegel L."/>
            <person name="Davis C.M."/>
            <person name="Simpson J.R."/>
            <person name="Lauterbach L."/>
            <person name="Steele A.D."/>
            <person name="Gui C."/>
            <person name="Meng S."/>
            <person name="Li G."/>
            <person name="Viehrig K."/>
            <person name="Ye F."/>
            <person name="Su P."/>
            <person name="Kiefer A.F."/>
            <person name="Nichols A."/>
            <person name="Cepeda A.J."/>
            <person name="Yan W."/>
            <person name="Fan B."/>
            <person name="Jiang Y."/>
            <person name="Adhikari A."/>
            <person name="Zheng C.-J."/>
            <person name="Schuster L."/>
            <person name="Cowan T.M."/>
            <person name="Smanski M.J."/>
            <person name="Chevrette M.G."/>
            <person name="De Carvalho L.P.S."/>
            <person name="Shen B."/>
        </authorList>
    </citation>
    <scope>NUCLEOTIDE SEQUENCE [LARGE SCALE GENOMIC DNA]</scope>
    <source>
        <strain evidence="1 2">NPDC001281</strain>
    </source>
</reference>
<dbReference type="RefSeq" id="WP_387344929.1">
    <property type="nucleotide sequence ID" value="NZ_JBIAXI010000018.1"/>
</dbReference>
<dbReference type="Proteomes" id="UP001602119">
    <property type="component" value="Unassembled WGS sequence"/>
</dbReference>
<gene>
    <name evidence="1" type="ORF">ACFY05_27085</name>
</gene>
<keyword evidence="2" id="KW-1185">Reference proteome</keyword>
<evidence type="ECO:0000313" key="1">
    <source>
        <dbReference type="EMBL" id="MFF4776532.1"/>
    </source>
</evidence>
<accession>A0ABW6VB35</accession>
<dbReference type="EMBL" id="JBIAXI010000018">
    <property type="protein sequence ID" value="MFF4776532.1"/>
    <property type="molecule type" value="Genomic_DNA"/>
</dbReference>
<proteinExistence type="predicted"/>
<evidence type="ECO:0000313" key="2">
    <source>
        <dbReference type="Proteomes" id="UP001602119"/>
    </source>
</evidence>
<name>A0ABW6VB35_MICFU</name>
<protein>
    <submittedName>
        <fullName evidence="1">Uncharacterized protein</fullName>
    </submittedName>
</protein>
<sequence length="79" mass="8329">MTGNLNSSDISDGECLEEFTSDVALKTAATFGSGLAPRRVLLDVRGQADAVVAVLAHFASQSRREGRELTQAKIAVTHA</sequence>